<feature type="region of interest" description="Disordered" evidence="1">
    <location>
        <begin position="1"/>
        <end position="69"/>
    </location>
</feature>
<accession>A0A1I7ZSS7</accession>
<dbReference type="AlphaFoldDB" id="A0A1I7ZSS7"/>
<dbReference type="Proteomes" id="UP000095287">
    <property type="component" value="Unplaced"/>
</dbReference>
<evidence type="ECO:0000313" key="2">
    <source>
        <dbReference type="Proteomes" id="UP000095287"/>
    </source>
</evidence>
<keyword evidence="2" id="KW-1185">Reference proteome</keyword>
<feature type="region of interest" description="Disordered" evidence="1">
    <location>
        <begin position="99"/>
        <end position="126"/>
    </location>
</feature>
<dbReference type="WBParaSite" id="L893_g29255.t1">
    <property type="protein sequence ID" value="L893_g29255.t1"/>
    <property type="gene ID" value="L893_g29255"/>
</dbReference>
<name>A0A1I7ZSS7_9BILA</name>
<sequence>MDDPFGKGLHGLGGSSHLTRPSNRIRTFDGPFDDEDLFSGPGGLPFGTSPSSDPFNLGGPSNRLSNFNNPLGISGPEVFGPPPSLGDFGAGVVNKSGFSRQKQKEGLADLGLPTGSDTTSDDDPFLGEARAKVPRIADMSHGVATGIPEPDKRFGELYKDQTREENNRLELQRLEAQRDQRQRELDDLRRQVEAERQAEAERQRNQQQRP</sequence>
<feature type="region of interest" description="Disordered" evidence="1">
    <location>
        <begin position="168"/>
        <end position="210"/>
    </location>
</feature>
<evidence type="ECO:0000256" key="1">
    <source>
        <dbReference type="SAM" id="MobiDB-lite"/>
    </source>
</evidence>
<proteinExistence type="predicted"/>
<reference evidence="3" key="1">
    <citation type="submission" date="2016-11" db="UniProtKB">
        <authorList>
            <consortium name="WormBaseParasite"/>
        </authorList>
    </citation>
    <scope>IDENTIFICATION</scope>
</reference>
<feature type="compositionally biased region" description="Basic and acidic residues" evidence="1">
    <location>
        <begin position="168"/>
        <end position="204"/>
    </location>
</feature>
<organism evidence="2 3">
    <name type="scientific">Steinernema glaseri</name>
    <dbReference type="NCBI Taxonomy" id="37863"/>
    <lineage>
        <taxon>Eukaryota</taxon>
        <taxon>Metazoa</taxon>
        <taxon>Ecdysozoa</taxon>
        <taxon>Nematoda</taxon>
        <taxon>Chromadorea</taxon>
        <taxon>Rhabditida</taxon>
        <taxon>Tylenchina</taxon>
        <taxon>Panagrolaimomorpha</taxon>
        <taxon>Strongyloidoidea</taxon>
        <taxon>Steinernematidae</taxon>
        <taxon>Steinernema</taxon>
    </lineage>
</organism>
<protein>
    <submittedName>
        <fullName evidence="3">Clathrin light chain</fullName>
    </submittedName>
</protein>
<evidence type="ECO:0000313" key="3">
    <source>
        <dbReference type="WBParaSite" id="L893_g29255.t1"/>
    </source>
</evidence>